<evidence type="ECO:0000313" key="2">
    <source>
        <dbReference type="Proteomes" id="UP000324222"/>
    </source>
</evidence>
<dbReference type="EMBL" id="VSRR010063241">
    <property type="protein sequence ID" value="MPC83710.1"/>
    <property type="molecule type" value="Genomic_DNA"/>
</dbReference>
<reference evidence="1 2" key="1">
    <citation type="submission" date="2019-05" db="EMBL/GenBank/DDBJ databases">
        <title>Another draft genome of Portunus trituberculatus and its Hox gene families provides insights of decapod evolution.</title>
        <authorList>
            <person name="Jeong J.-H."/>
            <person name="Song I."/>
            <person name="Kim S."/>
            <person name="Choi T."/>
            <person name="Kim D."/>
            <person name="Ryu S."/>
            <person name="Kim W."/>
        </authorList>
    </citation>
    <scope>NUCLEOTIDE SEQUENCE [LARGE SCALE GENOMIC DNA]</scope>
    <source>
        <tissue evidence="1">Muscle</tissue>
    </source>
</reference>
<dbReference type="Proteomes" id="UP000324222">
    <property type="component" value="Unassembled WGS sequence"/>
</dbReference>
<gene>
    <name evidence="1" type="ORF">E2C01_078425</name>
</gene>
<name>A0A5B7IGY1_PORTR</name>
<evidence type="ECO:0000313" key="1">
    <source>
        <dbReference type="EMBL" id="MPC83710.1"/>
    </source>
</evidence>
<keyword evidence="2" id="KW-1185">Reference proteome</keyword>
<proteinExistence type="predicted"/>
<protein>
    <submittedName>
        <fullName evidence="1">Uncharacterized protein</fullName>
    </submittedName>
</protein>
<comment type="caution">
    <text evidence="1">The sequence shown here is derived from an EMBL/GenBank/DDBJ whole genome shotgun (WGS) entry which is preliminary data.</text>
</comment>
<dbReference type="AlphaFoldDB" id="A0A5B7IGY1"/>
<sequence length="86" mass="9192">MTLSHNTKDSLCHPGGDTWGLTLAAAWLSEGSCVMRYLPGMENCARVSGNVKCLVNTCSVSSKPRSGEDASVVGFHMVEHMTFVST</sequence>
<accession>A0A5B7IGY1</accession>
<organism evidence="1 2">
    <name type="scientific">Portunus trituberculatus</name>
    <name type="common">Swimming crab</name>
    <name type="synonym">Neptunus trituberculatus</name>
    <dbReference type="NCBI Taxonomy" id="210409"/>
    <lineage>
        <taxon>Eukaryota</taxon>
        <taxon>Metazoa</taxon>
        <taxon>Ecdysozoa</taxon>
        <taxon>Arthropoda</taxon>
        <taxon>Crustacea</taxon>
        <taxon>Multicrustacea</taxon>
        <taxon>Malacostraca</taxon>
        <taxon>Eumalacostraca</taxon>
        <taxon>Eucarida</taxon>
        <taxon>Decapoda</taxon>
        <taxon>Pleocyemata</taxon>
        <taxon>Brachyura</taxon>
        <taxon>Eubrachyura</taxon>
        <taxon>Portunoidea</taxon>
        <taxon>Portunidae</taxon>
        <taxon>Portuninae</taxon>
        <taxon>Portunus</taxon>
    </lineage>
</organism>